<dbReference type="EMBL" id="JBHULI010000024">
    <property type="protein sequence ID" value="MFD2532589.1"/>
    <property type="molecule type" value="Genomic_DNA"/>
</dbReference>
<dbReference type="PANTHER" id="PTHR45588">
    <property type="entry name" value="TPR DOMAIN-CONTAINING PROTEIN"/>
    <property type="match status" value="1"/>
</dbReference>
<dbReference type="InterPro" id="IPR011990">
    <property type="entry name" value="TPR-like_helical_dom_sf"/>
</dbReference>
<comment type="caution">
    <text evidence="3">The sequence shown here is derived from an EMBL/GenBank/DDBJ whole genome shotgun (WGS) entry which is preliminary data.</text>
</comment>
<proteinExistence type="predicted"/>
<feature type="repeat" description="TPR" evidence="1">
    <location>
        <begin position="451"/>
        <end position="484"/>
    </location>
</feature>
<dbReference type="PANTHER" id="PTHR45588:SF1">
    <property type="entry name" value="WW DOMAIN-CONTAINING PROTEIN"/>
    <property type="match status" value="1"/>
</dbReference>
<feature type="chain" id="PRO_5046755054" evidence="2">
    <location>
        <begin position="21"/>
        <end position="525"/>
    </location>
</feature>
<dbReference type="Gene3D" id="1.25.40.10">
    <property type="entry name" value="Tetratricopeptide repeat domain"/>
    <property type="match status" value="1"/>
</dbReference>
<gene>
    <name evidence="3" type="ORF">ACFSVN_09055</name>
</gene>
<keyword evidence="1" id="KW-0802">TPR repeat</keyword>
<reference evidence="4" key="1">
    <citation type="journal article" date="2019" name="Int. J. Syst. Evol. Microbiol.">
        <title>The Global Catalogue of Microorganisms (GCM) 10K type strain sequencing project: providing services to taxonomists for standard genome sequencing and annotation.</title>
        <authorList>
            <consortium name="The Broad Institute Genomics Platform"/>
            <consortium name="The Broad Institute Genome Sequencing Center for Infectious Disease"/>
            <person name="Wu L."/>
            <person name="Ma J."/>
        </authorList>
    </citation>
    <scope>NUCLEOTIDE SEQUENCE [LARGE SCALE GENOMIC DNA]</scope>
    <source>
        <strain evidence="4">KCTC 52042</strain>
    </source>
</reference>
<dbReference type="RefSeq" id="WP_390301262.1">
    <property type="nucleotide sequence ID" value="NZ_JBHULI010000024.1"/>
</dbReference>
<evidence type="ECO:0000313" key="3">
    <source>
        <dbReference type="EMBL" id="MFD2532589.1"/>
    </source>
</evidence>
<dbReference type="InterPro" id="IPR019734">
    <property type="entry name" value="TPR_rpt"/>
</dbReference>
<keyword evidence="2" id="KW-0732">Signal</keyword>
<organism evidence="3 4">
    <name type="scientific">Gracilimonas halophila</name>
    <dbReference type="NCBI Taxonomy" id="1834464"/>
    <lineage>
        <taxon>Bacteria</taxon>
        <taxon>Pseudomonadati</taxon>
        <taxon>Balneolota</taxon>
        <taxon>Balneolia</taxon>
        <taxon>Balneolales</taxon>
        <taxon>Balneolaceae</taxon>
        <taxon>Gracilimonas</taxon>
    </lineage>
</organism>
<sequence length="525" mass="59711">MKASFIILFSLLIFSDNIFAQLEYNDEFLEPMPLYEEALGDFTREISSDNKEAQAYFDQGYQMMYAFAKGDAARSFYESRQKDPSCAICWWGEAWTWGPYLNGGMRDWEAPKAYATIQEALRLSKDHATDKERAIIEATAVRYVEDFENSNRAALDSAYADAMREVYERYPDDSDIGTLYAEALFLLEPRRGTRDVNDPDVQFLHGVLEGILEKDIKHPGACHLYIHATESTQKPELAEPCAEFIGNSIPGASHINHMPSHTWNEVGRWNDAVRANIQAWHSDQKAAVGKGFAIYPSHNLHMLLFAASMDGQGALAIQAGKDYAKLTGNNMYHVLTLVRFGRFDEIPAINEKPEGDVALGMWHFSQGYAAVKLDNMDTAYDHLEELQELAANSDGRFRFHSAENLLGTVQGILVGEIYRMEGDKEAALKAFQEGVRFYDQLDYDEPEPLPFSPRHWLGAHYLEMEKFEEAARTFNKELENHPNNGWSLYGLLEAEKAMDIQNESTQKAFDKSWARSDTWIRGSKF</sequence>
<accession>A0ABW5JJ64</accession>
<evidence type="ECO:0000256" key="2">
    <source>
        <dbReference type="SAM" id="SignalP"/>
    </source>
</evidence>
<evidence type="ECO:0000313" key="4">
    <source>
        <dbReference type="Proteomes" id="UP001597460"/>
    </source>
</evidence>
<dbReference type="Proteomes" id="UP001597460">
    <property type="component" value="Unassembled WGS sequence"/>
</dbReference>
<evidence type="ECO:0000256" key="1">
    <source>
        <dbReference type="PROSITE-ProRule" id="PRU00339"/>
    </source>
</evidence>
<dbReference type="SUPFAM" id="SSF48452">
    <property type="entry name" value="TPR-like"/>
    <property type="match status" value="1"/>
</dbReference>
<protein>
    <submittedName>
        <fullName evidence="3">Tetratricopeptide repeat protein</fullName>
    </submittedName>
</protein>
<dbReference type="PROSITE" id="PS50005">
    <property type="entry name" value="TPR"/>
    <property type="match status" value="1"/>
</dbReference>
<name>A0ABW5JJ64_9BACT</name>
<keyword evidence="4" id="KW-1185">Reference proteome</keyword>
<feature type="signal peptide" evidence="2">
    <location>
        <begin position="1"/>
        <end position="20"/>
    </location>
</feature>